<accession>X1T4G1</accession>
<dbReference type="EMBL" id="BARW01010952">
    <property type="protein sequence ID" value="GAI82465.1"/>
    <property type="molecule type" value="Genomic_DNA"/>
</dbReference>
<evidence type="ECO:0000313" key="1">
    <source>
        <dbReference type="EMBL" id="GAI82465.1"/>
    </source>
</evidence>
<sequence>MNLAGQVKKLRKSLGLTQRRTKQEEMMRKIKNLQDLERARKQGLRSIYPDRIKMSLIFKTSVV</sequence>
<proteinExistence type="predicted"/>
<protein>
    <submittedName>
        <fullName evidence="1">Uncharacterized protein</fullName>
    </submittedName>
</protein>
<organism evidence="1">
    <name type="scientific">marine sediment metagenome</name>
    <dbReference type="NCBI Taxonomy" id="412755"/>
    <lineage>
        <taxon>unclassified sequences</taxon>
        <taxon>metagenomes</taxon>
        <taxon>ecological metagenomes</taxon>
    </lineage>
</organism>
<reference evidence="1" key="1">
    <citation type="journal article" date="2014" name="Front. Microbiol.">
        <title>High frequency of phylogenetically diverse reductive dehalogenase-homologous genes in deep subseafloor sedimentary metagenomes.</title>
        <authorList>
            <person name="Kawai M."/>
            <person name="Futagami T."/>
            <person name="Toyoda A."/>
            <person name="Takaki Y."/>
            <person name="Nishi S."/>
            <person name="Hori S."/>
            <person name="Arai W."/>
            <person name="Tsubouchi T."/>
            <person name="Morono Y."/>
            <person name="Uchiyama I."/>
            <person name="Ito T."/>
            <person name="Fujiyama A."/>
            <person name="Inagaki F."/>
            <person name="Takami H."/>
        </authorList>
    </citation>
    <scope>NUCLEOTIDE SEQUENCE</scope>
    <source>
        <strain evidence="1">Expedition CK06-06</strain>
    </source>
</reference>
<gene>
    <name evidence="1" type="ORF">S12H4_21328</name>
</gene>
<dbReference type="AlphaFoldDB" id="X1T4G1"/>
<comment type="caution">
    <text evidence="1">The sequence shown here is derived from an EMBL/GenBank/DDBJ whole genome shotgun (WGS) entry which is preliminary data.</text>
</comment>
<name>X1T4G1_9ZZZZ</name>